<feature type="region of interest" description="Disordered" evidence="1">
    <location>
        <begin position="166"/>
        <end position="207"/>
    </location>
</feature>
<dbReference type="GeneID" id="77810987"/>
<accession>A0ABY7CKL0</accession>
<feature type="compositionally biased region" description="Basic and acidic residues" evidence="1">
    <location>
        <begin position="286"/>
        <end position="297"/>
    </location>
</feature>
<proteinExistence type="predicted"/>
<sequence length="641" mass="71887">MCKLSVRMKKFKQTKTFIRQFLHRNSLGEEVPVRPRAWSQTRKRCHDLVKTAITKTFNQSTIKGKKWGIKDPITNRFIANARLDSELKAKMMRLAKDNSNQLCNPVLKLKDFDGVLDTPVEVLHVVLLGGRRSRTTHAVVHWRSWAGVACPGAPCVRHAGTCIKKPPGLQAGPARGREDRAPRIPSRLAGRGSPTSHSPPVPGGAAARGHLAQTYMGEPYPLRTQTLGPHHHHLEALYYFQLTRRESPLLFPTHPPRSMSFVPIQATPPAPGRRPDPQDDDDSDDERPTQRQRREEGPPAPRPPFNPFAHRTPAVPDGELPDDGLDPIPMTPANQIYAHFAVVPLSADLATHFELMPQAEQNSMLFSMLGAILQRNNPGAPPAGEAARPIVLSQADQVRIFEYLPAVKVSQPPAPCSPTHLPPALTSTILPRTQEFMREAARDAMMISNVKAYARDTQERSVFRMVMNSLRQRPAQYQRTHFPPQFLKHERAALNHVQTEVRRQIKNVRYMVRNHALTGVVLSHGHTVLPAIPTLDDYARELWRFLMGTTTRVTDTQVDTTLAHNPQLKARFATISHWDQIDAQLNANRPRSKDYVNAWTVLVVEKDHEMFASSPLVDEVDKLSCRCPTDAEVTAQVALMA</sequence>
<dbReference type="EMBL" id="CP110426">
    <property type="protein sequence ID" value="WAQ85763.1"/>
    <property type="molecule type" value="Genomic_DNA"/>
</dbReference>
<reference evidence="2" key="1">
    <citation type="submission" date="2022-10" db="EMBL/GenBank/DDBJ databases">
        <title>Puccinia triticina Genome sequencing and assembly.</title>
        <authorList>
            <person name="Li C."/>
        </authorList>
    </citation>
    <scope>NUCLEOTIDE SEQUENCE</scope>
    <source>
        <strain evidence="2">Pt15</strain>
    </source>
</reference>
<gene>
    <name evidence="2" type="ORF">PtA15_6A392</name>
</gene>
<evidence type="ECO:0000313" key="2">
    <source>
        <dbReference type="EMBL" id="WAQ85763.1"/>
    </source>
</evidence>
<evidence type="ECO:0000313" key="3">
    <source>
        <dbReference type="Proteomes" id="UP001164743"/>
    </source>
</evidence>
<name>A0ABY7CKL0_9BASI</name>
<organism evidence="2 3">
    <name type="scientific">Puccinia triticina</name>
    <dbReference type="NCBI Taxonomy" id="208348"/>
    <lineage>
        <taxon>Eukaryota</taxon>
        <taxon>Fungi</taxon>
        <taxon>Dikarya</taxon>
        <taxon>Basidiomycota</taxon>
        <taxon>Pucciniomycotina</taxon>
        <taxon>Pucciniomycetes</taxon>
        <taxon>Pucciniales</taxon>
        <taxon>Pucciniaceae</taxon>
        <taxon>Puccinia</taxon>
    </lineage>
</organism>
<keyword evidence="3" id="KW-1185">Reference proteome</keyword>
<evidence type="ECO:0000256" key="1">
    <source>
        <dbReference type="SAM" id="MobiDB-lite"/>
    </source>
</evidence>
<dbReference type="Proteomes" id="UP001164743">
    <property type="component" value="Chromosome 6A"/>
</dbReference>
<dbReference type="RefSeq" id="XP_053021318.1">
    <property type="nucleotide sequence ID" value="XM_053170092.1"/>
</dbReference>
<protein>
    <submittedName>
        <fullName evidence="2">Uncharacterized protein</fullName>
    </submittedName>
</protein>
<feature type="region of interest" description="Disordered" evidence="1">
    <location>
        <begin position="251"/>
        <end position="328"/>
    </location>
</feature>